<feature type="domain" description="Response regulatory" evidence="10">
    <location>
        <begin position="640"/>
        <end position="754"/>
    </location>
</feature>
<feature type="domain" description="Response regulatory" evidence="10">
    <location>
        <begin position="764"/>
        <end position="880"/>
    </location>
</feature>
<dbReference type="InterPro" id="IPR003594">
    <property type="entry name" value="HATPase_dom"/>
</dbReference>
<dbReference type="InterPro" id="IPR001789">
    <property type="entry name" value="Sig_transdc_resp-reg_receiver"/>
</dbReference>
<feature type="domain" description="Histidine kinase" evidence="9">
    <location>
        <begin position="387"/>
        <end position="606"/>
    </location>
</feature>
<dbReference type="EC" id="2.7.13.3" evidence="2"/>
<keyword evidence="4" id="KW-0808">Transferase</keyword>
<evidence type="ECO:0000256" key="3">
    <source>
        <dbReference type="ARBA" id="ARBA00022553"/>
    </source>
</evidence>
<gene>
    <name evidence="11" type="ORF">NKI27_00380</name>
</gene>
<dbReference type="SMART" id="SM00065">
    <property type="entry name" value="GAF"/>
    <property type="match status" value="1"/>
</dbReference>
<dbReference type="Proteomes" id="UP001163739">
    <property type="component" value="Chromosome"/>
</dbReference>
<evidence type="ECO:0000256" key="7">
    <source>
        <dbReference type="PROSITE-ProRule" id="PRU00169"/>
    </source>
</evidence>
<dbReference type="SMART" id="SM00448">
    <property type="entry name" value="REC"/>
    <property type="match status" value="2"/>
</dbReference>
<evidence type="ECO:0000256" key="8">
    <source>
        <dbReference type="SAM" id="Phobius"/>
    </source>
</evidence>
<reference evidence="11" key="1">
    <citation type="submission" date="2022-06" db="EMBL/GenBank/DDBJ databases">
        <title>Alkalimarinus sp. nov., isolated from gut of a Alitta virens.</title>
        <authorList>
            <person name="Yang A.I."/>
            <person name="Shin N.-R."/>
        </authorList>
    </citation>
    <scope>NUCLEOTIDE SEQUENCE</scope>
    <source>
        <strain evidence="11">A2M4</strain>
    </source>
</reference>
<keyword evidence="8" id="KW-0472">Membrane</keyword>
<comment type="catalytic activity">
    <reaction evidence="1">
        <text>ATP + protein L-histidine = ADP + protein N-phospho-L-histidine.</text>
        <dbReference type="EC" id="2.7.13.3"/>
    </reaction>
</comment>
<sequence length="883" mass="98176">MPNNKLSPRPKSTLVNAGYPARVMACLVVIGIHLSLFYSSSNPFLWAFIISHTLIYPHLAYFLSSKKQHEQRNILFDGFLYGCCIALWGFSPLSTVAFISGMWMTSFTAGGVNLLLKSILTMSAGASICVSIIGFEYRDTLPLISTLITSIGLLGFGLSLGYAVVKINTDLIKAQKKLSKQTELMQETSELAYAVNAHLELDTIMHRVIETLNRLHPFEQVYITLIDKDQQNLVMIKSYGDTLSDYEHAQFEGFKLSLTHDRNSIFVAPILQNKTLYLKRLSSEFVAQTGCAIDIELYEAKPAKSIIYFPLSVEGKVVGGLGLVNYQTPLDIDEDDIERISNYLVQVGTAIRNSQLFEEVQKASDSALIAKQAAETSEAAKSHFLANMSHEIRTPMTAIIGYSESLRDDDISAEEKQHFVDTIIRSGKHLLTIINDILDLSKIEAHRLEVEQLAVPLVNLIRDLKAHVSLKAEEKGLSFNISPIFPLPSYFISDPTRIKQILFNLASNAIKFTNQGSVNILIRYEEESDTLYFEVKDTGIGLTPEQQKRVFDPFVQADGSTTRKYGGTGLGLYISKQLASLLKGELYVDSQPGLGSEFVLAIHPGNLSDVEWLKSTISLDNEMKAADLMNPFDEIKLSGNVLIAEDNIENQALLTHILNRMGLDIVMVNNGIEALEQVAKANFDLILLDIQMPEMGGEEAATTLKAQGITTPILALTANVMPYQVQNYRKIGFVDFIAKPFERQHFYQVLKKYLAEKQYKLSGRVLIADDNPVNLKLLKRQIEHLGAQIDVITAEDGTEVIEQINHHSFDLILLDMEMPVVGGVEALTTLRNNGNTTPIYIVTGNTSVEDIAYCQSKGATGHIAKPINQQTLQKTCIKHLEET</sequence>
<dbReference type="InterPro" id="IPR005467">
    <property type="entry name" value="His_kinase_dom"/>
</dbReference>
<dbReference type="SUPFAM" id="SSF55874">
    <property type="entry name" value="ATPase domain of HSP90 chaperone/DNA topoisomerase II/histidine kinase"/>
    <property type="match status" value="1"/>
</dbReference>
<dbReference type="Pfam" id="PF00512">
    <property type="entry name" value="HisKA"/>
    <property type="match status" value="1"/>
</dbReference>
<evidence type="ECO:0000256" key="4">
    <source>
        <dbReference type="ARBA" id="ARBA00022679"/>
    </source>
</evidence>
<accession>A0ABY6N298</accession>
<dbReference type="Gene3D" id="3.30.450.40">
    <property type="match status" value="1"/>
</dbReference>
<keyword evidence="5" id="KW-0418">Kinase</keyword>
<keyword evidence="12" id="KW-1185">Reference proteome</keyword>
<keyword evidence="8" id="KW-1133">Transmembrane helix</keyword>
<dbReference type="PRINTS" id="PR00344">
    <property type="entry name" value="BCTRLSENSOR"/>
</dbReference>
<feature type="transmembrane region" description="Helical" evidence="8">
    <location>
        <begin position="147"/>
        <end position="165"/>
    </location>
</feature>
<organism evidence="11 12">
    <name type="scientific">Alkalimarinus alittae</name>
    <dbReference type="NCBI Taxonomy" id="2961619"/>
    <lineage>
        <taxon>Bacteria</taxon>
        <taxon>Pseudomonadati</taxon>
        <taxon>Pseudomonadota</taxon>
        <taxon>Gammaproteobacteria</taxon>
        <taxon>Alteromonadales</taxon>
        <taxon>Alteromonadaceae</taxon>
        <taxon>Alkalimarinus</taxon>
    </lineage>
</organism>
<feature type="modified residue" description="4-aspartylphosphate" evidence="7">
    <location>
        <position position="689"/>
    </location>
</feature>
<dbReference type="InterPro" id="IPR036097">
    <property type="entry name" value="HisK_dim/P_sf"/>
</dbReference>
<evidence type="ECO:0000256" key="5">
    <source>
        <dbReference type="ARBA" id="ARBA00022777"/>
    </source>
</evidence>
<evidence type="ECO:0000259" key="9">
    <source>
        <dbReference type="PROSITE" id="PS50109"/>
    </source>
</evidence>
<dbReference type="InterPro" id="IPR029016">
    <property type="entry name" value="GAF-like_dom_sf"/>
</dbReference>
<dbReference type="SUPFAM" id="SSF55781">
    <property type="entry name" value="GAF domain-like"/>
    <property type="match status" value="1"/>
</dbReference>
<dbReference type="CDD" id="cd17546">
    <property type="entry name" value="REC_hyHK_CKI1_RcsC-like"/>
    <property type="match status" value="2"/>
</dbReference>
<dbReference type="PANTHER" id="PTHR45339">
    <property type="entry name" value="HYBRID SIGNAL TRANSDUCTION HISTIDINE KINASE J"/>
    <property type="match status" value="1"/>
</dbReference>
<keyword evidence="8" id="KW-0812">Transmembrane</keyword>
<dbReference type="SUPFAM" id="SSF52172">
    <property type="entry name" value="CheY-like"/>
    <property type="match status" value="2"/>
</dbReference>
<dbReference type="InterPro" id="IPR003661">
    <property type="entry name" value="HisK_dim/P_dom"/>
</dbReference>
<dbReference type="Gene3D" id="1.10.287.130">
    <property type="match status" value="1"/>
</dbReference>
<dbReference type="PROSITE" id="PS50109">
    <property type="entry name" value="HIS_KIN"/>
    <property type="match status" value="1"/>
</dbReference>
<dbReference type="InterPro" id="IPR004358">
    <property type="entry name" value="Sig_transdc_His_kin-like_C"/>
</dbReference>
<evidence type="ECO:0000259" key="10">
    <source>
        <dbReference type="PROSITE" id="PS50110"/>
    </source>
</evidence>
<feature type="transmembrane region" description="Helical" evidence="8">
    <location>
        <begin position="21"/>
        <end position="38"/>
    </location>
</feature>
<dbReference type="InterPro" id="IPR011006">
    <property type="entry name" value="CheY-like_superfamily"/>
</dbReference>
<keyword evidence="6" id="KW-0902">Two-component regulatory system</keyword>
<dbReference type="PROSITE" id="PS50110">
    <property type="entry name" value="RESPONSE_REGULATORY"/>
    <property type="match status" value="2"/>
</dbReference>
<dbReference type="SUPFAM" id="SSF47384">
    <property type="entry name" value="Homodimeric domain of signal transducing histidine kinase"/>
    <property type="match status" value="1"/>
</dbReference>
<dbReference type="Gene3D" id="3.30.565.10">
    <property type="entry name" value="Histidine kinase-like ATPase, C-terminal domain"/>
    <property type="match status" value="1"/>
</dbReference>
<dbReference type="Pfam" id="PF00072">
    <property type="entry name" value="Response_reg"/>
    <property type="match status" value="2"/>
</dbReference>
<dbReference type="InterPro" id="IPR003018">
    <property type="entry name" value="GAF"/>
</dbReference>
<dbReference type="Pfam" id="PF05230">
    <property type="entry name" value="MASE2"/>
    <property type="match status" value="1"/>
</dbReference>
<evidence type="ECO:0000256" key="1">
    <source>
        <dbReference type="ARBA" id="ARBA00000085"/>
    </source>
</evidence>
<evidence type="ECO:0000313" key="11">
    <source>
        <dbReference type="EMBL" id="UZE96237.1"/>
    </source>
</evidence>
<dbReference type="CDD" id="cd00082">
    <property type="entry name" value="HisKA"/>
    <property type="match status" value="1"/>
</dbReference>
<dbReference type="EMBL" id="CP100390">
    <property type="protein sequence ID" value="UZE96237.1"/>
    <property type="molecule type" value="Genomic_DNA"/>
</dbReference>
<name>A0ABY6N298_9ALTE</name>
<dbReference type="SMART" id="SM00387">
    <property type="entry name" value="HATPase_c"/>
    <property type="match status" value="1"/>
</dbReference>
<dbReference type="CDD" id="cd16922">
    <property type="entry name" value="HATPase_EvgS-ArcB-TorS-like"/>
    <property type="match status" value="1"/>
</dbReference>
<feature type="modified residue" description="4-aspartylphosphate" evidence="7">
    <location>
        <position position="815"/>
    </location>
</feature>
<evidence type="ECO:0000256" key="2">
    <source>
        <dbReference type="ARBA" id="ARBA00012438"/>
    </source>
</evidence>
<dbReference type="SMART" id="SM00388">
    <property type="entry name" value="HisKA"/>
    <property type="match status" value="1"/>
</dbReference>
<evidence type="ECO:0000256" key="6">
    <source>
        <dbReference type="ARBA" id="ARBA00023012"/>
    </source>
</evidence>
<feature type="transmembrane region" description="Helical" evidence="8">
    <location>
        <begin position="75"/>
        <end position="103"/>
    </location>
</feature>
<keyword evidence="3 7" id="KW-0597">Phosphoprotein</keyword>
<proteinExistence type="predicted"/>
<protein>
    <recommendedName>
        <fullName evidence="2">histidine kinase</fullName>
        <ecNumber evidence="2">2.7.13.3</ecNumber>
    </recommendedName>
</protein>
<dbReference type="InterPro" id="IPR036890">
    <property type="entry name" value="HATPase_C_sf"/>
</dbReference>
<dbReference type="PANTHER" id="PTHR45339:SF1">
    <property type="entry name" value="HYBRID SIGNAL TRANSDUCTION HISTIDINE KINASE J"/>
    <property type="match status" value="1"/>
</dbReference>
<dbReference type="InterPro" id="IPR007894">
    <property type="entry name" value="MASE2"/>
</dbReference>
<dbReference type="RefSeq" id="WP_265047721.1">
    <property type="nucleotide sequence ID" value="NZ_CP100390.1"/>
</dbReference>
<feature type="transmembrane region" description="Helical" evidence="8">
    <location>
        <begin position="115"/>
        <end position="135"/>
    </location>
</feature>
<evidence type="ECO:0000313" key="12">
    <source>
        <dbReference type="Proteomes" id="UP001163739"/>
    </source>
</evidence>
<dbReference type="Gene3D" id="3.40.50.2300">
    <property type="match status" value="2"/>
</dbReference>
<feature type="transmembrane region" description="Helical" evidence="8">
    <location>
        <begin position="44"/>
        <end position="63"/>
    </location>
</feature>
<dbReference type="Pfam" id="PF02518">
    <property type="entry name" value="HATPase_c"/>
    <property type="match status" value="1"/>
</dbReference>